<dbReference type="OrthoDB" id="445695at2759"/>
<evidence type="ECO:0000313" key="3">
    <source>
        <dbReference type="EMBL" id="KAF7157263.1"/>
    </source>
</evidence>
<dbReference type="Gene3D" id="3.20.20.140">
    <property type="entry name" value="Metal-dependent hydrolases"/>
    <property type="match status" value="1"/>
</dbReference>
<dbReference type="SUPFAM" id="SSF51556">
    <property type="entry name" value="Metallo-dependent hydrolases"/>
    <property type="match status" value="1"/>
</dbReference>
<proteinExistence type="inferred from homology"/>
<protein>
    <recommendedName>
        <fullName evidence="2">Dipeptidase</fullName>
        <ecNumber evidence="2">3.4.13.19</ecNumber>
    </recommendedName>
</protein>
<comment type="similarity">
    <text evidence="2">Belongs to the metallo-dependent hydrolases superfamily. Peptidase M19 family.</text>
</comment>
<evidence type="ECO:0000256" key="1">
    <source>
        <dbReference type="ARBA" id="ARBA00022997"/>
    </source>
</evidence>
<comment type="cofactor">
    <cofactor evidence="2">
        <name>Zn(2+)</name>
        <dbReference type="ChEBI" id="CHEBI:29105"/>
    </cofactor>
</comment>
<dbReference type="EC" id="3.4.13.19" evidence="2"/>
<keyword evidence="2" id="KW-0862">Zinc</keyword>
<evidence type="ECO:0000313" key="4">
    <source>
        <dbReference type="Proteomes" id="UP000654922"/>
    </source>
</evidence>
<accession>A0A8H6PN97</accession>
<dbReference type="Proteomes" id="UP000654922">
    <property type="component" value="Unassembled WGS sequence"/>
</dbReference>
<sequence length="665" mass="74502">MSQEIGSADIQNPDKAIWYFAYGSNIKSSIMKARGITPLCSQAVVVPSHVLSFDIFGIPYAEPSFASIAPISNGPAGTTNDKENRTMLPVHGVAHLLTPDDYRRLVLTEGAGVGYNEITVTAGPVTDLHTDKREILVHTLEAKYPWRPNRAPSARYMGLILEGAEEFKLPAAYRAYLESLPRFERPQTLRGRFGAYWFLAFWHRAIRILARLTKEHGILHFRTLLQRFRELIGKCNPSKNMPESQGPDDSNERHAYRLKAQRLLQQVPLIDGHNDFPWMVRGHFLNDLSKGDLNHLTIGQTDIARLRRGMVGGQFWSAFVPWWVSIRFARLQEDPLMWAPESLDYSSKQPESFPDEAHWKRVRDTLQQIDVIHRMMEAYPRVFGLAESAAAVWSVFRSGRIASLIGIEGLHQIADSPSVLRSFHRLGVRYASLSHTSNNRYSDSATDSALHHGLSADGKRMIEEMNRVGIIVDLSHTSEAAQLDALAISRAPVIFSHSACYTLVPHRRNVSDCVLQLLKKNQGVIMICCLRELVDPAGGAHATLKQVVDHIIYVGETIGFDHVGIGSDFDGMLEGPDGLDDVSHFPALVEDLLRHGVSESAVQKVLGLNILRVLKQVEDIAIQERMFGSTKALCDDIDPVWTPEQTEILRAQGKKLGLWQPDEDK</sequence>
<reference evidence="3" key="1">
    <citation type="submission" date="2020-06" db="EMBL/GenBank/DDBJ databases">
        <title>Draft genome sequences of strains closely related to Aspergillus parafelis and Aspergillus hiratsukae.</title>
        <authorList>
            <person name="Dos Santos R.A.C."/>
            <person name="Rivero-Menendez O."/>
            <person name="Steenwyk J.L."/>
            <person name="Mead M.E."/>
            <person name="Goldman G.H."/>
            <person name="Alastruey-Izquierdo A."/>
            <person name="Rokas A."/>
        </authorList>
    </citation>
    <scope>NUCLEOTIDE SEQUENCE</scope>
    <source>
        <strain evidence="3">CNM-CM5623</strain>
    </source>
</reference>
<dbReference type="Gene3D" id="3.10.490.10">
    <property type="entry name" value="Gamma-glutamyl cyclotransferase-like"/>
    <property type="match status" value="1"/>
</dbReference>
<organism evidence="3 4">
    <name type="scientific">Aspergillus felis</name>
    <dbReference type="NCBI Taxonomy" id="1287682"/>
    <lineage>
        <taxon>Eukaryota</taxon>
        <taxon>Fungi</taxon>
        <taxon>Dikarya</taxon>
        <taxon>Ascomycota</taxon>
        <taxon>Pezizomycotina</taxon>
        <taxon>Eurotiomycetes</taxon>
        <taxon>Eurotiomycetidae</taxon>
        <taxon>Eurotiales</taxon>
        <taxon>Aspergillaceae</taxon>
        <taxon>Aspergillus</taxon>
        <taxon>Aspergillus subgen. Fumigati</taxon>
    </lineage>
</organism>
<dbReference type="Pfam" id="PF01244">
    <property type="entry name" value="Peptidase_M19"/>
    <property type="match status" value="1"/>
</dbReference>
<evidence type="ECO:0000256" key="2">
    <source>
        <dbReference type="RuleBase" id="RU341113"/>
    </source>
</evidence>
<comment type="caution">
    <text evidence="3">The sequence shown here is derived from an EMBL/GenBank/DDBJ whole genome shotgun (WGS) entry which is preliminary data.</text>
</comment>
<keyword evidence="2" id="KW-0645">Protease</keyword>
<dbReference type="GO" id="GO:0006508">
    <property type="term" value="P:proteolysis"/>
    <property type="evidence" value="ECO:0007669"/>
    <property type="project" value="UniProtKB-KW"/>
</dbReference>
<dbReference type="InterPro" id="IPR032466">
    <property type="entry name" value="Metal_Hydrolase"/>
</dbReference>
<keyword evidence="2" id="KW-0378">Hydrolase</keyword>
<dbReference type="InterPro" id="IPR008257">
    <property type="entry name" value="Pept_M19"/>
</dbReference>
<dbReference type="EMBL" id="JACBAE010001393">
    <property type="protein sequence ID" value="KAF7157263.1"/>
    <property type="molecule type" value="Genomic_DNA"/>
</dbReference>
<keyword evidence="1 2" id="KW-0224">Dipeptidase</keyword>
<dbReference type="GO" id="GO:0070573">
    <property type="term" value="F:metallodipeptidase activity"/>
    <property type="evidence" value="ECO:0007669"/>
    <property type="project" value="InterPro"/>
</dbReference>
<keyword evidence="2" id="KW-0479">Metal-binding</keyword>
<dbReference type="GO" id="GO:0046872">
    <property type="term" value="F:metal ion binding"/>
    <property type="evidence" value="ECO:0007669"/>
    <property type="project" value="UniProtKB-UniRule"/>
</dbReference>
<dbReference type="InterPro" id="IPR013024">
    <property type="entry name" value="GGCT-like"/>
</dbReference>
<name>A0A8H6PN97_9EURO</name>
<dbReference type="PANTHER" id="PTHR10443:SF12">
    <property type="entry name" value="DIPEPTIDASE"/>
    <property type="match status" value="1"/>
</dbReference>
<dbReference type="CDD" id="cd06661">
    <property type="entry name" value="GGCT_like"/>
    <property type="match status" value="1"/>
</dbReference>
<dbReference type="AlphaFoldDB" id="A0A8H6PN97"/>
<gene>
    <name evidence="3" type="ORF">CNMCM5623_001386</name>
</gene>
<keyword evidence="2" id="KW-0482">Metalloprotease</keyword>
<dbReference type="PROSITE" id="PS51365">
    <property type="entry name" value="RENAL_DIPEPTIDASE_2"/>
    <property type="match status" value="1"/>
</dbReference>
<comment type="catalytic activity">
    <reaction evidence="2">
        <text>an L-aminoacyl-L-amino acid + H2O = 2 an L-alpha-amino acid</text>
        <dbReference type="Rhea" id="RHEA:48940"/>
        <dbReference type="ChEBI" id="CHEBI:15377"/>
        <dbReference type="ChEBI" id="CHEBI:59869"/>
        <dbReference type="ChEBI" id="CHEBI:77460"/>
        <dbReference type="EC" id="3.4.13.19"/>
    </reaction>
</comment>
<dbReference type="PANTHER" id="PTHR10443">
    <property type="entry name" value="MICROSOMAL DIPEPTIDASE"/>
    <property type="match status" value="1"/>
</dbReference>
<dbReference type="CDD" id="cd01301">
    <property type="entry name" value="rDP_like"/>
    <property type="match status" value="1"/>
</dbReference>